<sequence length="184" mass="19345" precursor="true">MKARLPVALMIASFALTLTACGGTSSTASVPTPTAMTAEPTTTELDAVAALNAQISSTTKCGANNVTARAALTENVLLKSAAQERAQWMAQNAERNPSSDFEQTTWARISQSGFPAQAVAEIRVYGPNSAGALAQAIIKNADFCRKVMDATFTHIGVAHEQNAQGHYWVLDLAQPIPQATKPAS</sequence>
<name>E8U4K9_DEIML</name>
<dbReference type="HOGENOM" id="CLU_1465940_0_0_0"/>
<dbReference type="AlphaFoldDB" id="E8U4K9"/>
<gene>
    <name evidence="3" type="ordered locus">Deima_3247</name>
</gene>
<proteinExistence type="predicted"/>
<keyword evidence="1" id="KW-0732">Signal</keyword>
<keyword evidence="4" id="KW-1185">Reference proteome</keyword>
<evidence type="ECO:0000313" key="3">
    <source>
        <dbReference type="EMBL" id="ADV68874.1"/>
    </source>
</evidence>
<feature type="chain" id="PRO_5003231601" evidence="1">
    <location>
        <begin position="21"/>
        <end position="184"/>
    </location>
</feature>
<evidence type="ECO:0000313" key="4">
    <source>
        <dbReference type="Proteomes" id="UP000008635"/>
    </source>
</evidence>
<reference evidence="3 4" key="1">
    <citation type="journal article" date="2011" name="Stand. Genomic Sci.">
        <title>Complete genome sequence of Deinococcus maricopensis type strain (LB-34).</title>
        <authorList>
            <person name="Pukall R."/>
            <person name="Zeytun A."/>
            <person name="Lucas S."/>
            <person name="Lapidus A."/>
            <person name="Hammon N."/>
            <person name="Deshpande S."/>
            <person name="Nolan M."/>
            <person name="Cheng J.F."/>
            <person name="Pitluck S."/>
            <person name="Liolios K."/>
            <person name="Pagani I."/>
            <person name="Mikhailova N."/>
            <person name="Ivanova N."/>
            <person name="Mavromatis K."/>
            <person name="Pati A."/>
            <person name="Tapia R."/>
            <person name="Han C."/>
            <person name="Goodwin L."/>
            <person name="Chen A."/>
            <person name="Palaniappan K."/>
            <person name="Land M."/>
            <person name="Hauser L."/>
            <person name="Chang Y.J."/>
            <person name="Jeffries C.D."/>
            <person name="Brambilla E.M."/>
            <person name="Rohde M."/>
            <person name="Goker M."/>
            <person name="Detter J.C."/>
            <person name="Woyke T."/>
            <person name="Bristow J."/>
            <person name="Eisen J.A."/>
            <person name="Markowitz V."/>
            <person name="Hugenholtz P."/>
            <person name="Kyrpides N.C."/>
            <person name="Klenk H.P."/>
        </authorList>
    </citation>
    <scope>NUCLEOTIDE SEQUENCE [LARGE SCALE GENOMIC DNA]</scope>
    <source>
        <strain evidence="4">DSM 21211 / LMG 22137 / NRRL B-23946 / LB-34</strain>
    </source>
</reference>
<dbReference type="OrthoDB" id="982527at2"/>
<dbReference type="EMBL" id="CP002454">
    <property type="protein sequence ID" value="ADV68874.1"/>
    <property type="molecule type" value="Genomic_DNA"/>
</dbReference>
<protein>
    <submittedName>
        <fullName evidence="3">SCP-like extracellular</fullName>
    </submittedName>
</protein>
<dbReference type="Gene3D" id="3.40.33.10">
    <property type="entry name" value="CAP"/>
    <property type="match status" value="1"/>
</dbReference>
<dbReference type="PROSITE" id="PS51257">
    <property type="entry name" value="PROKAR_LIPOPROTEIN"/>
    <property type="match status" value="1"/>
</dbReference>
<feature type="signal peptide" evidence="1">
    <location>
        <begin position="1"/>
        <end position="20"/>
    </location>
</feature>
<dbReference type="RefSeq" id="WP_013558377.1">
    <property type="nucleotide sequence ID" value="NC_014958.1"/>
</dbReference>
<dbReference type="InterPro" id="IPR014044">
    <property type="entry name" value="CAP_dom"/>
</dbReference>
<dbReference type="PANTHER" id="PTHR31157">
    <property type="entry name" value="SCP DOMAIN-CONTAINING PROTEIN"/>
    <property type="match status" value="1"/>
</dbReference>
<dbReference type="STRING" id="709986.Deima_3247"/>
<evidence type="ECO:0000259" key="2">
    <source>
        <dbReference type="Pfam" id="PF00188"/>
    </source>
</evidence>
<accession>E8U4K9</accession>
<dbReference type="KEGG" id="dmr:Deima_3247"/>
<dbReference type="Pfam" id="PF00188">
    <property type="entry name" value="CAP"/>
    <property type="match status" value="1"/>
</dbReference>
<dbReference type="Proteomes" id="UP000008635">
    <property type="component" value="Chromosome"/>
</dbReference>
<feature type="domain" description="SCP" evidence="2">
    <location>
        <begin position="72"/>
        <end position="171"/>
    </location>
</feature>
<dbReference type="InterPro" id="IPR035940">
    <property type="entry name" value="CAP_sf"/>
</dbReference>
<dbReference type="PANTHER" id="PTHR31157:SF1">
    <property type="entry name" value="SCP DOMAIN-CONTAINING PROTEIN"/>
    <property type="match status" value="1"/>
</dbReference>
<organism evidence="3 4">
    <name type="scientific">Deinococcus maricopensis (strain DSM 21211 / LMG 22137 / NRRL B-23946 / LB-34)</name>
    <dbReference type="NCBI Taxonomy" id="709986"/>
    <lineage>
        <taxon>Bacteria</taxon>
        <taxon>Thermotogati</taxon>
        <taxon>Deinococcota</taxon>
        <taxon>Deinococci</taxon>
        <taxon>Deinococcales</taxon>
        <taxon>Deinococcaceae</taxon>
        <taxon>Deinococcus</taxon>
    </lineage>
</organism>
<evidence type="ECO:0000256" key="1">
    <source>
        <dbReference type="SAM" id="SignalP"/>
    </source>
</evidence>
<reference evidence="4" key="2">
    <citation type="submission" date="2011-01" db="EMBL/GenBank/DDBJ databases">
        <title>The complete genome of Deinococcus maricopensis DSM 21211.</title>
        <authorList>
            <consortium name="US DOE Joint Genome Institute (JGI-PGF)"/>
            <person name="Lucas S."/>
            <person name="Copeland A."/>
            <person name="Lapidus A."/>
            <person name="Goodwin L."/>
            <person name="Pitluck S."/>
            <person name="Kyrpides N."/>
            <person name="Mavromatis K."/>
            <person name="Pagani I."/>
            <person name="Ivanova N."/>
            <person name="Ovchinnikova G."/>
            <person name="Zeytun A."/>
            <person name="Detter J.C."/>
            <person name="Han C."/>
            <person name="Land M."/>
            <person name="Hauser L."/>
            <person name="Markowitz V."/>
            <person name="Cheng J.-F."/>
            <person name="Hugenholtz P."/>
            <person name="Woyke T."/>
            <person name="Wu D."/>
            <person name="Pukall R."/>
            <person name="Gehrich-Schroeter G."/>
            <person name="Brambilla E."/>
            <person name="Klenk H.-P."/>
            <person name="Eisen J.A."/>
        </authorList>
    </citation>
    <scope>NUCLEOTIDE SEQUENCE [LARGE SCALE GENOMIC DNA]</scope>
    <source>
        <strain evidence="4">DSM 21211 / LMG 22137 / NRRL B-23946 / LB-34</strain>
    </source>
</reference>